<comment type="caution">
    <text evidence="3">The sequence shown here is derived from an EMBL/GenBank/DDBJ whole genome shotgun (WGS) entry which is preliminary data.</text>
</comment>
<evidence type="ECO:0000313" key="4">
    <source>
        <dbReference type="Proteomes" id="UP001231616"/>
    </source>
</evidence>
<accession>A0ABT9H0Y3</accession>
<organism evidence="3 4">
    <name type="scientific">Alkalimonas collagenimarina</name>
    <dbReference type="NCBI Taxonomy" id="400390"/>
    <lineage>
        <taxon>Bacteria</taxon>
        <taxon>Pseudomonadati</taxon>
        <taxon>Pseudomonadota</taxon>
        <taxon>Gammaproteobacteria</taxon>
        <taxon>Alkalimonas</taxon>
    </lineage>
</organism>
<evidence type="ECO:0000259" key="2">
    <source>
        <dbReference type="Pfam" id="PF00849"/>
    </source>
</evidence>
<proteinExistence type="inferred from homology"/>
<dbReference type="CDD" id="cd02869">
    <property type="entry name" value="PseudoU_synth_RluA_like"/>
    <property type="match status" value="1"/>
</dbReference>
<evidence type="ECO:0000256" key="1">
    <source>
        <dbReference type="ARBA" id="ARBA00010876"/>
    </source>
</evidence>
<dbReference type="RefSeq" id="WP_305894201.1">
    <property type="nucleotide sequence ID" value="NZ_JAUZVZ010000016.1"/>
</dbReference>
<evidence type="ECO:0000313" key="3">
    <source>
        <dbReference type="EMBL" id="MDP4536938.1"/>
    </source>
</evidence>
<sequence length="237" mass="26357">MKSALQVIAQTEQWVALYKPAGVSFHSESGPGMVVQAEQQLGLKLYPVHRLDKVTSGLLLLATSSVAAAELSALFASHQIEKYYLALSANKPKSKQGWVKGDMVPARRGAWKLQHSQQQPAVSYFISQGFVELPLRAFLIKPWTGKTHQIRVALKSIGAAIIGDELYGSAAADRVYLHAYALCFVWQGQRIELCCWPESGVEFGRLQSQFDTAWSSPWQLDWPEYRKPLALTPNINS</sequence>
<dbReference type="InterPro" id="IPR020103">
    <property type="entry name" value="PsdUridine_synth_cat_dom_sf"/>
</dbReference>
<dbReference type="SUPFAM" id="SSF55120">
    <property type="entry name" value="Pseudouridine synthase"/>
    <property type="match status" value="1"/>
</dbReference>
<keyword evidence="4" id="KW-1185">Reference proteome</keyword>
<dbReference type="PANTHER" id="PTHR21600">
    <property type="entry name" value="MITOCHONDRIAL RNA PSEUDOURIDINE SYNTHASE"/>
    <property type="match status" value="1"/>
</dbReference>
<dbReference type="Proteomes" id="UP001231616">
    <property type="component" value="Unassembled WGS sequence"/>
</dbReference>
<dbReference type="PROSITE" id="PS01129">
    <property type="entry name" value="PSI_RLU"/>
    <property type="match status" value="1"/>
</dbReference>
<dbReference type="Gene3D" id="3.30.2350.10">
    <property type="entry name" value="Pseudouridine synthase"/>
    <property type="match status" value="1"/>
</dbReference>
<dbReference type="InterPro" id="IPR006224">
    <property type="entry name" value="PsdUridine_synth_RluA-like_CS"/>
</dbReference>
<comment type="similarity">
    <text evidence="1">Belongs to the pseudouridine synthase RluA family.</text>
</comment>
<dbReference type="InterPro" id="IPR050188">
    <property type="entry name" value="RluA_PseudoU_synthase"/>
</dbReference>
<dbReference type="PANTHER" id="PTHR21600:SF87">
    <property type="entry name" value="RNA PSEUDOURIDYLATE SYNTHASE DOMAIN-CONTAINING PROTEIN 1"/>
    <property type="match status" value="1"/>
</dbReference>
<protein>
    <submittedName>
        <fullName evidence="3">Pseudouridine synthase</fullName>
    </submittedName>
</protein>
<dbReference type="InterPro" id="IPR006145">
    <property type="entry name" value="PsdUridine_synth_RsuA/RluA"/>
</dbReference>
<dbReference type="EMBL" id="JAUZVZ010000016">
    <property type="protein sequence ID" value="MDP4536938.1"/>
    <property type="molecule type" value="Genomic_DNA"/>
</dbReference>
<dbReference type="Pfam" id="PF00849">
    <property type="entry name" value="PseudoU_synth_2"/>
    <property type="match status" value="1"/>
</dbReference>
<name>A0ABT9H0Y3_9GAMM</name>
<gene>
    <name evidence="3" type="ORF">Q3O60_12115</name>
</gene>
<reference evidence="3 4" key="1">
    <citation type="submission" date="2023-08" db="EMBL/GenBank/DDBJ databases">
        <authorList>
            <person name="Joshi A."/>
            <person name="Thite S."/>
        </authorList>
    </citation>
    <scope>NUCLEOTIDE SEQUENCE [LARGE SCALE GENOMIC DNA]</scope>
    <source>
        <strain evidence="3 4">AC40</strain>
    </source>
</reference>
<feature type="domain" description="Pseudouridine synthase RsuA/RluA-like" evidence="2">
    <location>
        <begin position="14"/>
        <end position="155"/>
    </location>
</feature>